<accession>A0AAV1K391</accession>
<dbReference type="PANTHER" id="PTHR12444:SF9">
    <property type="entry name" value="AGAP013133-PA"/>
    <property type="match status" value="1"/>
</dbReference>
<dbReference type="PANTHER" id="PTHR12444">
    <property type="entry name" value="PROTEIN EFR3 HOMOLOG CMP44E"/>
    <property type="match status" value="1"/>
</dbReference>
<dbReference type="GO" id="GO:0072659">
    <property type="term" value="P:protein localization to plasma membrane"/>
    <property type="evidence" value="ECO:0007669"/>
    <property type="project" value="TreeGrafter"/>
</dbReference>
<dbReference type="EMBL" id="CAVLEF010000279">
    <property type="protein sequence ID" value="CAK1554837.1"/>
    <property type="molecule type" value="Genomic_DNA"/>
</dbReference>
<protein>
    <submittedName>
        <fullName evidence="1">Uncharacterized protein</fullName>
    </submittedName>
</protein>
<reference evidence="1 2" key="1">
    <citation type="submission" date="2023-11" db="EMBL/GenBank/DDBJ databases">
        <authorList>
            <person name="Okamura Y."/>
        </authorList>
    </citation>
    <scope>NUCLEOTIDE SEQUENCE [LARGE SCALE GENOMIC DNA]</scope>
</reference>
<sequence length="623" mass="73548">MWKSNKVSPDSQVLENIAYEVQQLSRPVDFNTLHHGNKVLALRRLKFLLEHSTRDRVQKCDMQELIYSSLSLVYYFGTRLKQEKLKGKLLICFSARQFHLAEEIFHKVMEGLHPEHSELVIKTTLKFFSEVSLWSFENFVTQILEVLLFYNEGKITLFNIMLTDIHCVVFSDLVSARHRTRVLYELLNSKNWVIDSQHLLPFVTRFLNFFTNSACHKRPTFQYLKKGFEVCLRRIFERTANKHKLTLITTILHWFTMVDIDKENVLDVSTLLDYAAFLYEVGRYRDSFEGGFIHHIVKKLIGSTDSLYSLCGCRILARFLDRHNNSSYLIVPTLYYEFSQVPLKVGDYDRSDKAFLRDHRELFHDYFVKAFEMYHSRQSNVEALYFAMSCLVLEVPCGFTAASVTCMLMFIQDFAITTDIPEKSRFWLHAVVLSLMSLICWVHKAPELYRYVNEIVSRRAKEAPQLNPPLLDDYKIENKRVTWNRDTLFFEDWELRYGLWKHFRSTQLLFCLAMFLAILASASGGRSKKVIIHVPYKVKKIRHTHTVYKTIHHHHKHHEFPNYLEHPSEEHEHFHHMLIDDAHTQPIPAIGLPDYLPDVPINDEDEMDGVPIIPTRHMFFKRE</sequence>
<dbReference type="GO" id="GO:0005886">
    <property type="term" value="C:plasma membrane"/>
    <property type="evidence" value="ECO:0007669"/>
    <property type="project" value="TreeGrafter"/>
</dbReference>
<comment type="caution">
    <text evidence="1">The sequence shown here is derived from an EMBL/GenBank/DDBJ whole genome shotgun (WGS) entry which is preliminary data.</text>
</comment>
<proteinExistence type="predicted"/>
<evidence type="ECO:0000313" key="1">
    <source>
        <dbReference type="EMBL" id="CAK1554837.1"/>
    </source>
</evidence>
<keyword evidence="2" id="KW-1185">Reference proteome</keyword>
<dbReference type="InterPro" id="IPR051851">
    <property type="entry name" value="EFR3_Homologs"/>
</dbReference>
<evidence type="ECO:0000313" key="2">
    <source>
        <dbReference type="Proteomes" id="UP001497472"/>
    </source>
</evidence>
<dbReference type="Proteomes" id="UP001497472">
    <property type="component" value="Unassembled WGS sequence"/>
</dbReference>
<name>A0AAV1K391_9NEOP</name>
<gene>
    <name evidence="1" type="ORF">LNINA_LOCUS13697</name>
</gene>
<organism evidence="1 2">
    <name type="scientific">Leptosia nina</name>
    <dbReference type="NCBI Taxonomy" id="320188"/>
    <lineage>
        <taxon>Eukaryota</taxon>
        <taxon>Metazoa</taxon>
        <taxon>Ecdysozoa</taxon>
        <taxon>Arthropoda</taxon>
        <taxon>Hexapoda</taxon>
        <taxon>Insecta</taxon>
        <taxon>Pterygota</taxon>
        <taxon>Neoptera</taxon>
        <taxon>Endopterygota</taxon>
        <taxon>Lepidoptera</taxon>
        <taxon>Glossata</taxon>
        <taxon>Ditrysia</taxon>
        <taxon>Papilionoidea</taxon>
        <taxon>Pieridae</taxon>
        <taxon>Pierinae</taxon>
        <taxon>Leptosia</taxon>
    </lineage>
</organism>
<dbReference type="AlphaFoldDB" id="A0AAV1K391"/>